<dbReference type="GO" id="GO:0046872">
    <property type="term" value="F:metal ion binding"/>
    <property type="evidence" value="ECO:0007669"/>
    <property type="project" value="UniProtKB-KW"/>
</dbReference>
<organism evidence="4 5">
    <name type="scientific">Niallia nealsonii</name>
    <dbReference type="NCBI Taxonomy" id="115979"/>
    <lineage>
        <taxon>Bacteria</taxon>
        <taxon>Bacillati</taxon>
        <taxon>Bacillota</taxon>
        <taxon>Bacilli</taxon>
        <taxon>Bacillales</taxon>
        <taxon>Bacillaceae</taxon>
        <taxon>Niallia</taxon>
    </lineage>
</organism>
<dbReference type="AlphaFoldDB" id="A0A2N0Z074"/>
<dbReference type="Pfam" id="PF01522">
    <property type="entry name" value="Polysacc_deac_1"/>
    <property type="match status" value="1"/>
</dbReference>
<dbReference type="PROSITE" id="PS51677">
    <property type="entry name" value="NODB"/>
    <property type="match status" value="1"/>
</dbReference>
<dbReference type="GO" id="GO:0005975">
    <property type="term" value="P:carbohydrate metabolic process"/>
    <property type="evidence" value="ECO:0007669"/>
    <property type="project" value="InterPro"/>
</dbReference>
<keyword evidence="2" id="KW-0378">Hydrolase</keyword>
<evidence type="ECO:0000259" key="3">
    <source>
        <dbReference type="PROSITE" id="PS51677"/>
    </source>
</evidence>
<dbReference type="OrthoDB" id="9812065at2"/>
<proteinExistence type="predicted"/>
<dbReference type="RefSeq" id="WP_101177909.1">
    <property type="nucleotide sequence ID" value="NZ_PISE01000031.1"/>
</dbReference>
<dbReference type="PANTHER" id="PTHR10587:SF133">
    <property type="entry name" value="CHITIN DEACETYLASE 1-RELATED"/>
    <property type="match status" value="1"/>
</dbReference>
<comment type="caution">
    <text evidence="4">The sequence shown here is derived from an EMBL/GenBank/DDBJ whole genome shotgun (WGS) entry which is preliminary data.</text>
</comment>
<dbReference type="InterPro" id="IPR002509">
    <property type="entry name" value="NODB_dom"/>
</dbReference>
<sequence>MKKIWFLTALLFIFLSSYQVHTFAFINSREAYEKTGHVIWEVNTKEKLVSLTFDDGPHPIFTPQILDILAKYDAKATFFVAGNKVIRFPDILKREVKEGHEIANHTFHHLYHNITSEKLSAELEETDKIIQKFTGFKPSLYRPVGGFYNDLIINTAIKNQKEVVLWSWNQDPRDWASPPAGQICNYVTKGVKPGNIILFHDWHGSEYTQTCQTVHALDNILDFLYKNGYKCVTVSELLYRSTQIIPDSFGIYPLKKEKTSRIDLMF</sequence>
<keyword evidence="1" id="KW-0479">Metal-binding</keyword>
<dbReference type="Gene3D" id="3.20.20.370">
    <property type="entry name" value="Glycoside hydrolase/deacetylase"/>
    <property type="match status" value="1"/>
</dbReference>
<dbReference type="SUPFAM" id="SSF88713">
    <property type="entry name" value="Glycoside hydrolase/deacetylase"/>
    <property type="match status" value="1"/>
</dbReference>
<evidence type="ECO:0000256" key="2">
    <source>
        <dbReference type="ARBA" id="ARBA00022801"/>
    </source>
</evidence>
<reference evidence="4 5" key="1">
    <citation type="journal article" date="2003" name="Int. J. Syst. Evol. Microbiol.">
        <title>Bacillus nealsonii sp. nov., isolated from a spacecraft-assembly facility, whose spores are gamma-radiation resistant.</title>
        <authorList>
            <person name="Venkateswaran K."/>
            <person name="Kempf M."/>
            <person name="Chen F."/>
            <person name="Satomi M."/>
            <person name="Nicholson W."/>
            <person name="Kern R."/>
        </authorList>
    </citation>
    <scope>NUCLEOTIDE SEQUENCE [LARGE SCALE GENOMIC DNA]</scope>
    <source>
        <strain evidence="4 5">FO-92</strain>
    </source>
</reference>
<keyword evidence="5" id="KW-1185">Reference proteome</keyword>
<dbReference type="GO" id="GO:0016810">
    <property type="term" value="F:hydrolase activity, acting on carbon-nitrogen (but not peptide) bonds"/>
    <property type="evidence" value="ECO:0007669"/>
    <property type="project" value="InterPro"/>
</dbReference>
<dbReference type="EMBL" id="PISE01000031">
    <property type="protein sequence ID" value="PKG22888.1"/>
    <property type="molecule type" value="Genomic_DNA"/>
</dbReference>
<name>A0A2N0Z074_9BACI</name>
<gene>
    <name evidence="4" type="ORF">CWS01_14495</name>
</gene>
<dbReference type="InterPro" id="IPR011330">
    <property type="entry name" value="Glyco_hydro/deAcase_b/a-brl"/>
</dbReference>
<dbReference type="PANTHER" id="PTHR10587">
    <property type="entry name" value="GLYCOSYL TRANSFERASE-RELATED"/>
    <property type="match status" value="1"/>
</dbReference>
<evidence type="ECO:0000256" key="1">
    <source>
        <dbReference type="ARBA" id="ARBA00022723"/>
    </source>
</evidence>
<dbReference type="InterPro" id="IPR050248">
    <property type="entry name" value="Polysacc_deacetylase_ArnD"/>
</dbReference>
<feature type="domain" description="NodB homology" evidence="3">
    <location>
        <begin position="47"/>
        <end position="232"/>
    </location>
</feature>
<dbReference type="CDD" id="cd10917">
    <property type="entry name" value="CE4_NodB_like_6s_7s"/>
    <property type="match status" value="1"/>
</dbReference>
<protein>
    <submittedName>
        <fullName evidence="4">Chitooligosaccharide deacetylase</fullName>
    </submittedName>
</protein>
<dbReference type="Proteomes" id="UP000233375">
    <property type="component" value="Unassembled WGS sequence"/>
</dbReference>
<accession>A0A2N0Z074</accession>
<dbReference type="GO" id="GO:0016020">
    <property type="term" value="C:membrane"/>
    <property type="evidence" value="ECO:0007669"/>
    <property type="project" value="TreeGrafter"/>
</dbReference>
<evidence type="ECO:0000313" key="5">
    <source>
        <dbReference type="Proteomes" id="UP000233375"/>
    </source>
</evidence>
<evidence type="ECO:0000313" key="4">
    <source>
        <dbReference type="EMBL" id="PKG22888.1"/>
    </source>
</evidence>